<evidence type="ECO:0000256" key="3">
    <source>
        <dbReference type="ARBA" id="ARBA00022801"/>
    </source>
</evidence>
<reference evidence="6" key="1">
    <citation type="submission" date="2020-10" db="EMBL/GenBank/DDBJ databases">
        <authorList>
            <person name="Gilroy R."/>
        </authorList>
    </citation>
    <scope>NUCLEOTIDE SEQUENCE</scope>
    <source>
        <strain evidence="6">CHK147-3167</strain>
    </source>
</reference>
<dbReference type="GO" id="GO:0005737">
    <property type="term" value="C:cytoplasm"/>
    <property type="evidence" value="ECO:0007669"/>
    <property type="project" value="UniProtKB-SubCell"/>
</dbReference>
<dbReference type="InterPro" id="IPR036389">
    <property type="entry name" value="RNase_III_sf"/>
</dbReference>
<dbReference type="GO" id="GO:0004525">
    <property type="term" value="F:ribonuclease III activity"/>
    <property type="evidence" value="ECO:0007669"/>
    <property type="project" value="InterPro"/>
</dbReference>
<keyword evidence="4" id="KW-0963">Cytoplasm</keyword>
<dbReference type="PIRSF" id="PIRSF005520">
    <property type="entry name" value="UCP005520"/>
    <property type="match status" value="1"/>
</dbReference>
<sequence length="122" mass="13968">MIDSNSLSLAYLGDAVYELYIRTYLLSKGNYKVGDLQNMAVKYVSAKAQSAFLDKMIDDNFLTEEELTIVKRARNHKSHQSPKHTDIITYKKSTGLEALIGYLKLTKNEIRIEEIMKYIVGE</sequence>
<feature type="active site" evidence="4">
    <location>
        <position position="14"/>
    </location>
</feature>
<dbReference type="InterPro" id="IPR000999">
    <property type="entry name" value="RNase_III_dom"/>
</dbReference>
<dbReference type="GO" id="GO:0006364">
    <property type="term" value="P:rRNA processing"/>
    <property type="evidence" value="ECO:0007669"/>
    <property type="project" value="UniProtKB-UniRule"/>
</dbReference>
<name>A0A9D0ZPJ7_9FIRM</name>
<reference evidence="6" key="2">
    <citation type="journal article" date="2021" name="PeerJ">
        <title>Extensive microbial diversity within the chicken gut microbiome revealed by metagenomics and culture.</title>
        <authorList>
            <person name="Gilroy R."/>
            <person name="Ravi A."/>
            <person name="Getino M."/>
            <person name="Pursley I."/>
            <person name="Horton D.L."/>
            <person name="Alikhan N.F."/>
            <person name="Baker D."/>
            <person name="Gharbi K."/>
            <person name="Hall N."/>
            <person name="Watson M."/>
            <person name="Adriaenssens E.M."/>
            <person name="Foster-Nyarko E."/>
            <person name="Jarju S."/>
            <person name="Secka A."/>
            <person name="Antonio M."/>
            <person name="Oren A."/>
            <person name="Chaudhuri R.R."/>
            <person name="La Ragione R."/>
            <person name="Hildebrand F."/>
            <person name="Pallen M.J."/>
        </authorList>
    </citation>
    <scope>NUCLEOTIDE SEQUENCE</scope>
    <source>
        <strain evidence="6">CHK147-3167</strain>
    </source>
</reference>
<dbReference type="Pfam" id="PF00636">
    <property type="entry name" value="Ribonuclease_3"/>
    <property type="match status" value="1"/>
</dbReference>
<evidence type="ECO:0000313" key="6">
    <source>
        <dbReference type="EMBL" id="HIQ90066.1"/>
    </source>
</evidence>
<comment type="cofactor">
    <cofactor evidence="4">
        <name>Mg(2+)</name>
        <dbReference type="ChEBI" id="CHEBI:18420"/>
    </cofactor>
</comment>
<protein>
    <recommendedName>
        <fullName evidence="4">Mini-ribonuclease 3</fullName>
        <shortName evidence="4">Mini-3</shortName>
        <shortName evidence="4">Mini-RNase 3</shortName>
        <ecNumber evidence="4">3.1.26.-</ecNumber>
    </recommendedName>
    <alternativeName>
        <fullName evidence="4">Mini-RNase III</fullName>
        <shortName evidence="4">Mini-III</shortName>
    </alternativeName>
</protein>
<dbReference type="EMBL" id="DVFV01000009">
    <property type="protein sequence ID" value="HIQ90066.1"/>
    <property type="molecule type" value="Genomic_DNA"/>
</dbReference>
<dbReference type="EC" id="3.1.26.-" evidence="4"/>
<organism evidence="6 7">
    <name type="scientific">Candidatus Coprosoma intestinipullorum</name>
    <dbReference type="NCBI Taxonomy" id="2840752"/>
    <lineage>
        <taxon>Bacteria</taxon>
        <taxon>Bacillati</taxon>
        <taxon>Bacillota</taxon>
        <taxon>Bacillota incertae sedis</taxon>
        <taxon>Candidatus Coprosoma</taxon>
    </lineage>
</organism>
<evidence type="ECO:0000256" key="4">
    <source>
        <dbReference type="HAMAP-Rule" id="MF_01468"/>
    </source>
</evidence>
<comment type="subunit">
    <text evidence="4">Homodimer.</text>
</comment>
<keyword evidence="1 4" id="KW-0540">Nuclease</keyword>
<accession>A0A9D0ZPJ7</accession>
<proteinExistence type="inferred from homology"/>
<dbReference type="PANTHER" id="PTHR34276:SF1">
    <property type="entry name" value="MINI-RIBONUCLEASE 3"/>
    <property type="match status" value="1"/>
</dbReference>
<comment type="function">
    <text evidence="4">Involved in correct processing of both the 5' and 3' ends of 23S rRNA precursor. Processes 30S rRNA precursor transcript even in absence of ribonuclease 3 (Rnc); Rnc processes 30S rRNA into smaller rRNA precursors.</text>
</comment>
<comment type="subcellular location">
    <subcellularLocation>
        <location evidence="4">Cytoplasm</location>
    </subcellularLocation>
</comment>
<keyword evidence="4" id="KW-0694">RNA-binding</keyword>
<keyword evidence="4" id="KW-0698">rRNA processing</keyword>
<evidence type="ECO:0000256" key="2">
    <source>
        <dbReference type="ARBA" id="ARBA00022759"/>
    </source>
</evidence>
<dbReference type="PANTHER" id="PTHR34276">
    <property type="entry name" value="MINI-RIBONUCLEASE 3"/>
    <property type="match status" value="1"/>
</dbReference>
<keyword evidence="2 4" id="KW-0255">Endonuclease</keyword>
<dbReference type="Proteomes" id="UP000886786">
    <property type="component" value="Unassembled WGS sequence"/>
</dbReference>
<dbReference type="CDD" id="cd00593">
    <property type="entry name" value="RIBOc"/>
    <property type="match status" value="1"/>
</dbReference>
<dbReference type="Gene3D" id="1.10.1520.10">
    <property type="entry name" value="Ribonuclease III domain"/>
    <property type="match status" value="1"/>
</dbReference>
<dbReference type="AlphaFoldDB" id="A0A9D0ZPJ7"/>
<keyword evidence="3 4" id="KW-0378">Hydrolase</keyword>
<evidence type="ECO:0000256" key="1">
    <source>
        <dbReference type="ARBA" id="ARBA00022722"/>
    </source>
</evidence>
<keyword evidence="4" id="KW-0460">Magnesium</keyword>
<dbReference type="HAMAP" id="MF_01468">
    <property type="entry name" value="RNase_Mini_III"/>
    <property type="match status" value="1"/>
</dbReference>
<feature type="domain" description="RNase III" evidence="5">
    <location>
        <begin position="8"/>
        <end position="107"/>
    </location>
</feature>
<keyword evidence="4" id="KW-0690">Ribosome biogenesis</keyword>
<evidence type="ECO:0000313" key="7">
    <source>
        <dbReference type="Proteomes" id="UP000886786"/>
    </source>
</evidence>
<keyword evidence="4" id="KW-0699">rRNA-binding</keyword>
<evidence type="ECO:0000259" key="5">
    <source>
        <dbReference type="Pfam" id="PF00636"/>
    </source>
</evidence>
<dbReference type="SUPFAM" id="SSF69065">
    <property type="entry name" value="RNase III domain-like"/>
    <property type="match status" value="1"/>
</dbReference>
<dbReference type="InterPro" id="IPR008226">
    <property type="entry name" value="Mini3_fam"/>
</dbReference>
<dbReference type="GO" id="GO:0019843">
    <property type="term" value="F:rRNA binding"/>
    <property type="evidence" value="ECO:0007669"/>
    <property type="project" value="UniProtKB-UniRule"/>
</dbReference>
<comment type="caution">
    <text evidence="6">The sequence shown here is derived from an EMBL/GenBank/DDBJ whole genome shotgun (WGS) entry which is preliminary data.</text>
</comment>
<comment type="similarity">
    <text evidence="4">Belongs to the MrnC RNase family.</text>
</comment>
<gene>
    <name evidence="4" type="primary">mrnC</name>
    <name evidence="6" type="ORF">IAB27_00340</name>
</gene>